<feature type="region of interest" description="Disordered" evidence="1">
    <location>
        <begin position="16"/>
        <end position="37"/>
    </location>
</feature>
<gene>
    <name evidence="3" type="ORF">LG35_09430</name>
</gene>
<evidence type="ECO:0000313" key="4">
    <source>
        <dbReference type="Proteomes" id="UP000030889"/>
    </source>
</evidence>
<accession>A0ABR4YH25</accession>
<evidence type="ECO:0000313" key="3">
    <source>
        <dbReference type="EMBL" id="KHE41047.1"/>
    </source>
</evidence>
<dbReference type="Proteomes" id="UP000030889">
    <property type="component" value="Unassembled WGS sequence"/>
</dbReference>
<feature type="chain" id="PRO_5045242053" description="Carboxypeptidase regulatory-like domain-containing protein" evidence="2">
    <location>
        <begin position="21"/>
        <end position="153"/>
    </location>
</feature>
<keyword evidence="4" id="KW-1185">Reference proteome</keyword>
<comment type="caution">
    <text evidence="3">The sequence shown here is derived from an EMBL/GenBank/DDBJ whole genome shotgun (WGS) entry which is preliminary data.</text>
</comment>
<reference evidence="3 4" key="1">
    <citation type="submission" date="2014-09" db="EMBL/GenBank/DDBJ databases">
        <title>Alistipes sp. 627, sp. nov., a novel member of the family Rikenellaceae isolated from human faeces.</title>
        <authorList>
            <person name="Shkoporov A.N."/>
            <person name="Chaplin A.V."/>
            <person name="Motuzova O.V."/>
            <person name="Kafarskaia L.I."/>
            <person name="Khokhlova E.V."/>
            <person name="Efimov B.A."/>
        </authorList>
    </citation>
    <scope>NUCLEOTIDE SEQUENCE [LARGE SCALE GENOMIC DNA]</scope>
    <source>
        <strain evidence="3 4">627</strain>
    </source>
</reference>
<evidence type="ECO:0000256" key="2">
    <source>
        <dbReference type="SAM" id="SignalP"/>
    </source>
</evidence>
<feature type="signal peptide" evidence="2">
    <location>
        <begin position="1"/>
        <end position="20"/>
    </location>
</feature>
<evidence type="ECO:0000256" key="1">
    <source>
        <dbReference type="SAM" id="MobiDB-lite"/>
    </source>
</evidence>
<dbReference type="EMBL" id="JRGF01000017">
    <property type="protein sequence ID" value="KHE41047.1"/>
    <property type="molecule type" value="Genomic_DNA"/>
</dbReference>
<proteinExistence type="predicted"/>
<sequence>MTVLVAAVLLAGGCSAAADAPSENGGARPPEEGKHHPLNISLDGKVGWINESGNVVPIYGIKVTMIDGEGIRTDSTHTNYNGRFLIEHAAVAVGNSWEARHIYVEIMDDRSPEDKLGKPTYKYRRILKEINSAPNNEAFLTMDDIIVERIDSE</sequence>
<name>A0ABR4YH25_9BACT</name>
<protein>
    <recommendedName>
        <fullName evidence="5">Carboxypeptidase regulatory-like domain-containing protein</fullName>
    </recommendedName>
</protein>
<evidence type="ECO:0008006" key="5">
    <source>
        <dbReference type="Google" id="ProtNLM"/>
    </source>
</evidence>
<organism evidence="3 4">
    <name type="scientific">Alistipes inops</name>
    <dbReference type="NCBI Taxonomy" id="1501391"/>
    <lineage>
        <taxon>Bacteria</taxon>
        <taxon>Pseudomonadati</taxon>
        <taxon>Bacteroidota</taxon>
        <taxon>Bacteroidia</taxon>
        <taxon>Bacteroidales</taxon>
        <taxon>Rikenellaceae</taxon>
        <taxon>Alistipes</taxon>
    </lineage>
</organism>
<keyword evidence="2" id="KW-0732">Signal</keyword>